<accession>A0A2S6NKK0</accession>
<gene>
    <name evidence="2" type="ORF">CCS01_06910</name>
</gene>
<comment type="caution">
    <text evidence="2">The sequence shown here is derived from an EMBL/GenBank/DDBJ whole genome shotgun (WGS) entry which is preliminary data.</text>
</comment>
<name>A0A2S6NKK0_RHOGL</name>
<keyword evidence="3" id="KW-1185">Reference proteome</keyword>
<protein>
    <submittedName>
        <fullName evidence="2">Uncharacterized protein</fullName>
    </submittedName>
</protein>
<dbReference type="Proteomes" id="UP000239724">
    <property type="component" value="Unassembled WGS sequence"/>
</dbReference>
<evidence type="ECO:0000313" key="2">
    <source>
        <dbReference type="EMBL" id="PPQ35595.1"/>
    </source>
</evidence>
<feature type="compositionally biased region" description="Basic residues" evidence="1">
    <location>
        <begin position="223"/>
        <end position="238"/>
    </location>
</feature>
<dbReference type="RefSeq" id="WP_104518118.1">
    <property type="nucleotide sequence ID" value="NZ_NHRY01000070.1"/>
</dbReference>
<organism evidence="2 3">
    <name type="scientific">Rhodopila globiformis</name>
    <name type="common">Rhodopseudomonas globiformis</name>
    <dbReference type="NCBI Taxonomy" id="1071"/>
    <lineage>
        <taxon>Bacteria</taxon>
        <taxon>Pseudomonadati</taxon>
        <taxon>Pseudomonadota</taxon>
        <taxon>Alphaproteobacteria</taxon>
        <taxon>Acetobacterales</taxon>
        <taxon>Acetobacteraceae</taxon>
        <taxon>Rhodopila</taxon>
    </lineage>
</organism>
<proteinExistence type="predicted"/>
<reference evidence="2 3" key="1">
    <citation type="journal article" date="2018" name="Arch. Microbiol.">
        <title>New insights into the metabolic potential of the phototrophic purple bacterium Rhodopila globiformis DSM 161(T) from its draft genome sequence and evidence for a vanadium-dependent nitrogenase.</title>
        <authorList>
            <person name="Imhoff J.F."/>
            <person name="Rahn T."/>
            <person name="Kunzel S."/>
            <person name="Neulinger S.C."/>
        </authorList>
    </citation>
    <scope>NUCLEOTIDE SEQUENCE [LARGE SCALE GENOMIC DNA]</scope>
    <source>
        <strain evidence="2 3">DSM 161</strain>
    </source>
</reference>
<dbReference type="Pfam" id="PF25948">
    <property type="entry name" value="DUF7986"/>
    <property type="match status" value="1"/>
</dbReference>
<evidence type="ECO:0000313" key="3">
    <source>
        <dbReference type="Proteomes" id="UP000239724"/>
    </source>
</evidence>
<sequence>MDRAEVLEAYRPIRAGIQRVLRLAATACNRADLTRAVKQVVPWADIDALVKGEVPEMVTDVALFEPNQRGRRAYDRFLEEKAGQLSAPDRALAQAMARAWFSIFRVAGRHEAAGLWLEDLLDADRRLWLMDKGLEASAEDGTVLAMRLFDAGPFHAGFGIVAVPDETTTHFAVAARQRGNPLPFRQSLAATLYGDELRAEQPLESLDPAVLEALEEFAAAALRKSRARPPRKAGRRRGAGSGRKPQP</sequence>
<dbReference type="OrthoDB" id="7261602at2"/>
<dbReference type="AlphaFoldDB" id="A0A2S6NKK0"/>
<evidence type="ECO:0000256" key="1">
    <source>
        <dbReference type="SAM" id="MobiDB-lite"/>
    </source>
</evidence>
<dbReference type="EMBL" id="NHRY01000070">
    <property type="protein sequence ID" value="PPQ35595.1"/>
    <property type="molecule type" value="Genomic_DNA"/>
</dbReference>
<dbReference type="InterPro" id="IPR058292">
    <property type="entry name" value="DUF7986"/>
</dbReference>
<feature type="region of interest" description="Disordered" evidence="1">
    <location>
        <begin position="222"/>
        <end position="247"/>
    </location>
</feature>